<evidence type="ECO:0000313" key="2">
    <source>
        <dbReference type="EMBL" id="GLI96171.1"/>
    </source>
</evidence>
<keyword evidence="3" id="KW-1185">Reference proteome</keyword>
<dbReference type="AlphaFoldDB" id="A0A9W6LV55"/>
<dbReference type="RefSeq" id="WP_281807340.1">
    <property type="nucleotide sequence ID" value="NZ_BSEC01000009.1"/>
</dbReference>
<proteinExistence type="predicted"/>
<feature type="region of interest" description="Disordered" evidence="1">
    <location>
        <begin position="60"/>
        <end position="84"/>
    </location>
</feature>
<organism evidence="2 3">
    <name type="scientific">Methylocystis echinoides</name>
    <dbReference type="NCBI Taxonomy" id="29468"/>
    <lineage>
        <taxon>Bacteria</taxon>
        <taxon>Pseudomonadati</taxon>
        <taxon>Pseudomonadota</taxon>
        <taxon>Alphaproteobacteria</taxon>
        <taxon>Hyphomicrobiales</taxon>
        <taxon>Methylocystaceae</taxon>
        <taxon>Methylocystis</taxon>
    </lineage>
</organism>
<dbReference type="EMBL" id="BSEC01000009">
    <property type="protein sequence ID" value="GLI96171.1"/>
    <property type="molecule type" value="Genomic_DNA"/>
</dbReference>
<dbReference type="Proteomes" id="UP001144323">
    <property type="component" value="Unassembled WGS sequence"/>
</dbReference>
<gene>
    <name evidence="2" type="ORF">LMG27198_51640</name>
</gene>
<sequence length="84" mass="9010">MPQNVEYWITDRPDGLFDVVVKLESGKIFRRSGCISRAEADTWIEGLRMLMAAIGAPVSAADVTSDDPSPLGSQTVDGADHSTS</sequence>
<comment type="caution">
    <text evidence="2">The sequence shown here is derived from an EMBL/GenBank/DDBJ whole genome shotgun (WGS) entry which is preliminary data.</text>
</comment>
<protein>
    <submittedName>
        <fullName evidence="2">Uncharacterized protein</fullName>
    </submittedName>
</protein>
<name>A0A9W6LV55_9HYPH</name>
<accession>A0A9W6LV55</accession>
<evidence type="ECO:0000256" key="1">
    <source>
        <dbReference type="SAM" id="MobiDB-lite"/>
    </source>
</evidence>
<evidence type="ECO:0000313" key="3">
    <source>
        <dbReference type="Proteomes" id="UP001144323"/>
    </source>
</evidence>
<reference evidence="2" key="1">
    <citation type="journal article" date="2023" name="Int. J. Syst. Evol. Microbiol.">
        <title>Methylocystis iwaonis sp. nov., a type II methane-oxidizing bacterium from surface soil of a rice paddy field in Japan, and emended description of the genus Methylocystis (ex Whittenbury et al. 1970) Bowman et al. 1993.</title>
        <authorList>
            <person name="Kaise H."/>
            <person name="Sawadogo J.B."/>
            <person name="Alam M.S."/>
            <person name="Ueno C."/>
            <person name="Dianou D."/>
            <person name="Shinjo R."/>
            <person name="Asakawa S."/>
        </authorList>
    </citation>
    <scope>NUCLEOTIDE SEQUENCE</scope>
    <source>
        <strain evidence="2">LMG27198</strain>
    </source>
</reference>